<dbReference type="PROSITE" id="PS00143">
    <property type="entry name" value="INSULINASE"/>
    <property type="match status" value="1"/>
</dbReference>
<feature type="domain" description="Peptidase M16 N-terminal" evidence="9">
    <location>
        <begin position="52"/>
        <end position="172"/>
    </location>
</feature>
<evidence type="ECO:0000313" key="11">
    <source>
        <dbReference type="EMBL" id="SKA52293.1"/>
    </source>
</evidence>
<evidence type="ECO:0000256" key="6">
    <source>
        <dbReference type="ARBA" id="ARBA00022833"/>
    </source>
</evidence>
<keyword evidence="6" id="KW-0862">Zinc</keyword>
<name>A0A1T4UHZ1_9GAMM</name>
<keyword evidence="3" id="KW-0645">Protease</keyword>
<dbReference type="OrthoDB" id="9811314at2"/>
<dbReference type="GO" id="GO:0006508">
    <property type="term" value="P:proteolysis"/>
    <property type="evidence" value="ECO:0007669"/>
    <property type="project" value="UniProtKB-KW"/>
</dbReference>
<protein>
    <submittedName>
        <fullName evidence="11">Predicted Zn-dependent peptidase</fullName>
    </submittedName>
</protein>
<keyword evidence="5" id="KW-0378">Hydrolase</keyword>
<evidence type="ECO:0000256" key="1">
    <source>
        <dbReference type="ARBA" id="ARBA00001947"/>
    </source>
</evidence>
<keyword evidence="7" id="KW-0482">Metalloprotease</keyword>
<evidence type="ECO:0000256" key="8">
    <source>
        <dbReference type="RuleBase" id="RU004447"/>
    </source>
</evidence>
<dbReference type="RefSeq" id="WP_078752180.1">
    <property type="nucleotide sequence ID" value="NZ_FUXU01000017.1"/>
</dbReference>
<dbReference type="SUPFAM" id="SSF63411">
    <property type="entry name" value="LuxS/MPP-like metallohydrolase"/>
    <property type="match status" value="4"/>
</dbReference>
<evidence type="ECO:0000313" key="12">
    <source>
        <dbReference type="Proteomes" id="UP000190162"/>
    </source>
</evidence>
<comment type="cofactor">
    <cofactor evidence="1">
        <name>Zn(2+)</name>
        <dbReference type="ChEBI" id="CHEBI:29105"/>
    </cofactor>
</comment>
<dbReference type="PANTHER" id="PTHR43690:SF17">
    <property type="entry name" value="PROTEIN YHJJ"/>
    <property type="match status" value="1"/>
</dbReference>
<dbReference type="InterPro" id="IPR011249">
    <property type="entry name" value="Metalloenz_LuxS/M16"/>
</dbReference>
<dbReference type="GO" id="GO:0004222">
    <property type="term" value="F:metalloendopeptidase activity"/>
    <property type="evidence" value="ECO:0007669"/>
    <property type="project" value="InterPro"/>
</dbReference>
<reference evidence="12" key="1">
    <citation type="submission" date="2017-02" db="EMBL/GenBank/DDBJ databases">
        <authorList>
            <person name="Varghese N."/>
            <person name="Submissions S."/>
        </authorList>
    </citation>
    <scope>NUCLEOTIDE SEQUENCE [LARGE SCALE GENOMIC DNA]</scope>
    <source>
        <strain evidence="12">DSM 22720</strain>
    </source>
</reference>
<keyword evidence="12" id="KW-1185">Reference proteome</keyword>
<keyword evidence="4" id="KW-0479">Metal-binding</keyword>
<dbReference type="PROSITE" id="PS51257">
    <property type="entry name" value="PROKAR_LIPOPROTEIN"/>
    <property type="match status" value="1"/>
</dbReference>
<evidence type="ECO:0000256" key="5">
    <source>
        <dbReference type="ARBA" id="ARBA00022801"/>
    </source>
</evidence>
<dbReference type="InterPro" id="IPR001431">
    <property type="entry name" value="Pept_M16_Zn_BS"/>
</dbReference>
<dbReference type="Gene3D" id="3.30.830.10">
    <property type="entry name" value="Metalloenzyme, LuxS/M16 peptidase-like"/>
    <property type="match status" value="4"/>
</dbReference>
<evidence type="ECO:0000256" key="3">
    <source>
        <dbReference type="ARBA" id="ARBA00022670"/>
    </source>
</evidence>
<evidence type="ECO:0000259" key="10">
    <source>
        <dbReference type="Pfam" id="PF05193"/>
    </source>
</evidence>
<evidence type="ECO:0000256" key="2">
    <source>
        <dbReference type="ARBA" id="ARBA00007261"/>
    </source>
</evidence>
<sequence>MSLRLISPILLLFVIGCSSLPTSPLLAIDPNWISKTLPNGFQYHLYPIEGTEVEIRFIVNVGSLNEKDTERGYAHFVEHMAFNGSHRFPGNTVFNAFATVGVQFGPDINAVTDYTRTVYTLSLPDEQKLGDAIGWFRDIGDGLTLSEEEVESEIDVIFGEWRFDNRADASWQLKLYDTLLENSQYADRDPIGSEATLTSAKSTSLREFHEQWYQANRMQLVIVGGIDTSRVEALIDSQFETLRTVESEPERHHVPTLEDDIHYPLTVYAPQGQSSALVLSFNEGHYFPPKTLKQQRELWADWFVLDAIEQRLSEQLDRRGIAHNGLYSGYAFVPGWSLFEIVAEFNAKDRTLILNAIADDLASLRDEGISDSEFLALLEYFESSGYLLDDYLPIEVAEAATDELYDNTLPQDGEQRLNNFERFLAEVDYDEINERLNRYLSDLPQSLSLVYVKNESLAGADPLKRGYFSRLANVGVDTQVDYVDVNIPQPGVIPSHKPSLTVLDNEMYTWVMPNNVTAVFHHTDDLSLMSHVVLQAKGGLASLTRPDRAAVDILYEVFRSSDVGPIDALDFNHYLEGNGIVIEPSVYGQGHNISMSVQSERLPEALNTLRYLLENIALNEAVFEREKARVVSRMRSLITSPYDAFERAQRSMIYPTQSYEAPLTVEDYEMVTFAQIVRVYSALFGDLGGFKVYVTSDYSAETATDQINVYLGNIKTTRPATIPRKLIFNAHGGVLNRETSPEDRTYIEFVDVSPVPSRNLTVIFAEDMMNRVLQDRYTKIMREEHAFDYDPYFASWSGDGDGVRITTLTALISPEREEQLNQMWPEIRRALAKPVTKTERDNAARQLERDIMSLNSDSYHLVGALARYDTWGYGIDGLFYPTTIIRGIDRQQLSHLAKELFSGTARYKSVLRPSAATSKK</sequence>
<evidence type="ECO:0000256" key="7">
    <source>
        <dbReference type="ARBA" id="ARBA00023049"/>
    </source>
</evidence>
<dbReference type="EMBL" id="FUXU01000017">
    <property type="protein sequence ID" value="SKA52293.1"/>
    <property type="molecule type" value="Genomic_DNA"/>
</dbReference>
<comment type="similarity">
    <text evidence="2 8">Belongs to the peptidase M16 family.</text>
</comment>
<organism evidence="11 12">
    <name type="scientific">Enterovibrio nigricans DSM 22720</name>
    <dbReference type="NCBI Taxonomy" id="1121868"/>
    <lineage>
        <taxon>Bacteria</taxon>
        <taxon>Pseudomonadati</taxon>
        <taxon>Pseudomonadota</taxon>
        <taxon>Gammaproteobacteria</taxon>
        <taxon>Vibrionales</taxon>
        <taxon>Vibrionaceae</taxon>
        <taxon>Enterovibrio</taxon>
    </lineage>
</organism>
<dbReference type="Proteomes" id="UP000190162">
    <property type="component" value="Unassembled WGS sequence"/>
</dbReference>
<dbReference type="Pfam" id="PF05193">
    <property type="entry name" value="Peptidase_M16_C"/>
    <property type="match status" value="1"/>
</dbReference>
<gene>
    <name evidence="11" type="ORF">SAMN02745132_01785</name>
</gene>
<evidence type="ECO:0000256" key="4">
    <source>
        <dbReference type="ARBA" id="ARBA00022723"/>
    </source>
</evidence>
<dbReference type="InterPro" id="IPR007863">
    <property type="entry name" value="Peptidase_M16_C"/>
</dbReference>
<proteinExistence type="inferred from homology"/>
<feature type="domain" description="Peptidase M16 C-terminal" evidence="10">
    <location>
        <begin position="203"/>
        <end position="375"/>
    </location>
</feature>
<dbReference type="Pfam" id="PF00675">
    <property type="entry name" value="Peptidase_M16"/>
    <property type="match status" value="1"/>
</dbReference>
<dbReference type="InterPro" id="IPR050626">
    <property type="entry name" value="Peptidase_M16"/>
</dbReference>
<evidence type="ECO:0000259" key="9">
    <source>
        <dbReference type="Pfam" id="PF00675"/>
    </source>
</evidence>
<accession>A0A1T4UHZ1</accession>
<dbReference type="GO" id="GO:0046872">
    <property type="term" value="F:metal ion binding"/>
    <property type="evidence" value="ECO:0007669"/>
    <property type="project" value="UniProtKB-KW"/>
</dbReference>
<dbReference type="InterPro" id="IPR011765">
    <property type="entry name" value="Pept_M16_N"/>
</dbReference>
<dbReference type="AlphaFoldDB" id="A0A1T4UHZ1"/>
<dbReference type="PANTHER" id="PTHR43690">
    <property type="entry name" value="NARDILYSIN"/>
    <property type="match status" value="1"/>
</dbReference>